<evidence type="ECO:0000313" key="3">
    <source>
        <dbReference type="EMBL" id="CAE7144931.1"/>
    </source>
</evidence>
<name>A0A8H3DZ69_9AGAM</name>
<feature type="region of interest" description="Disordered" evidence="2">
    <location>
        <begin position="480"/>
        <end position="513"/>
    </location>
</feature>
<organism evidence="3 4">
    <name type="scientific">Rhizoctonia solani</name>
    <dbReference type="NCBI Taxonomy" id="456999"/>
    <lineage>
        <taxon>Eukaryota</taxon>
        <taxon>Fungi</taxon>
        <taxon>Dikarya</taxon>
        <taxon>Basidiomycota</taxon>
        <taxon>Agaricomycotina</taxon>
        <taxon>Agaricomycetes</taxon>
        <taxon>Cantharellales</taxon>
        <taxon>Ceratobasidiaceae</taxon>
        <taxon>Rhizoctonia</taxon>
    </lineage>
</organism>
<dbReference type="Gene3D" id="3.40.50.300">
    <property type="entry name" value="P-loop containing nucleotide triphosphate hydrolases"/>
    <property type="match status" value="1"/>
</dbReference>
<dbReference type="AlphaFoldDB" id="A0A8H3DZ69"/>
<evidence type="ECO:0000256" key="1">
    <source>
        <dbReference type="SAM" id="Coils"/>
    </source>
</evidence>
<comment type="caution">
    <text evidence="3">The sequence shown here is derived from an EMBL/GenBank/DDBJ whole genome shotgun (WGS) entry which is preliminary data.</text>
</comment>
<evidence type="ECO:0000256" key="2">
    <source>
        <dbReference type="SAM" id="MobiDB-lite"/>
    </source>
</evidence>
<gene>
    <name evidence="3" type="ORF">RDB_LOCUS79542</name>
</gene>
<evidence type="ECO:0000313" key="4">
    <source>
        <dbReference type="Proteomes" id="UP000663827"/>
    </source>
</evidence>
<proteinExistence type="predicted"/>
<reference evidence="3" key="1">
    <citation type="submission" date="2021-01" db="EMBL/GenBank/DDBJ databases">
        <authorList>
            <person name="Kaushik A."/>
        </authorList>
    </citation>
    <scope>NUCLEOTIDE SEQUENCE</scope>
    <source>
        <strain evidence="3">AG5</strain>
    </source>
</reference>
<dbReference type="InterPro" id="IPR027417">
    <property type="entry name" value="P-loop_NTPase"/>
</dbReference>
<protein>
    <recommendedName>
        <fullName evidence="5">AIG1-type G domain-containing protein</fullName>
    </recommendedName>
</protein>
<dbReference type="PANTHER" id="PTHR32046:SF12">
    <property type="entry name" value="AIG1-TYPE G DOMAIN-CONTAINING PROTEIN"/>
    <property type="match status" value="1"/>
</dbReference>
<sequence length="513" mass="57927">MSLLLNLLQGNGPYELQDKHLADAESGLSKSQSQTSAATLYGYTSKDGLRVEILDTPGLADTRGIDVDKKHKKKIYQAIQDLITVIDGVMIVANGRAERLNAVTDYALNILATLFPRSIIDNIGIIFTNVGASEAGLNFQMNSLPLELQEVKYWCLDNPLSLVRSYLGIKAAGGFIKTPQKETGQKRHIETNYNEAIETLDNWLKWLDERRPIPTASILDLYEKSSHIESCLFETITSITSLSKLRSQLLEISADLDIAGKQAKQLANLEVHQPSKVWVLKETSDYNTICTFEGCHSNCHTRCSLELGDTTTIGGSCQAFKTLWIPNQWLPFWDNADVKCGRITCGHEARAHRYYQKVYQDVPNQTYERITQDLKDMTTQKQRLEGVKARIEQDIEKIEKEIELSKLEIPKRVDELNRLSLSPNYADYISSALDLLKMKKEQLMSHPESGNELEMINEGIEAFESQLELLRENVAGRYVDTSGEPGQIRAPSNRAEPLIRRSSARNRRYSEIV</sequence>
<dbReference type="Proteomes" id="UP000663827">
    <property type="component" value="Unassembled WGS sequence"/>
</dbReference>
<dbReference type="PANTHER" id="PTHR32046">
    <property type="entry name" value="G DOMAIN-CONTAINING PROTEIN"/>
    <property type="match status" value="1"/>
</dbReference>
<accession>A0A8H3DZ69</accession>
<feature type="coiled-coil region" evidence="1">
    <location>
        <begin position="367"/>
        <end position="408"/>
    </location>
</feature>
<keyword evidence="1" id="KW-0175">Coiled coil</keyword>
<evidence type="ECO:0008006" key="5">
    <source>
        <dbReference type="Google" id="ProtNLM"/>
    </source>
</evidence>
<dbReference type="EMBL" id="CAJNJQ010001620">
    <property type="protein sequence ID" value="CAE7144931.1"/>
    <property type="molecule type" value="Genomic_DNA"/>
</dbReference>